<evidence type="ECO:0000256" key="2">
    <source>
        <dbReference type="ARBA" id="ARBA00022649"/>
    </source>
</evidence>
<dbReference type="Proteomes" id="UP000358702">
    <property type="component" value="Unassembled WGS sequence"/>
</dbReference>
<dbReference type="Pfam" id="PF05016">
    <property type="entry name" value="ParE_toxin"/>
    <property type="match status" value="1"/>
</dbReference>
<evidence type="ECO:0000256" key="1">
    <source>
        <dbReference type="ARBA" id="ARBA00006226"/>
    </source>
</evidence>
<keyword evidence="2" id="KW-1277">Toxin-antitoxin system</keyword>
<reference evidence="27 28" key="4">
    <citation type="submission" date="2019-07" db="EMBL/GenBank/DDBJ databases">
        <authorList>
            <person name="Mohale T."/>
        </authorList>
    </citation>
    <scope>NUCLEOTIDE SEQUENCE [LARGE SCALE GENOMIC DNA]</scope>
    <source>
        <strain evidence="10 28">NTPn 189</strain>
        <strain evidence="11 27">NTPn 59</strain>
    </source>
</reference>
<dbReference type="EMBL" id="CKRE01000003">
    <property type="protein sequence ID" value="CIY69154.1"/>
    <property type="molecule type" value="Genomic_DNA"/>
</dbReference>
<evidence type="ECO:0000313" key="7">
    <source>
        <dbReference type="EMBL" id="MTV73400.1"/>
    </source>
</evidence>
<evidence type="ECO:0000313" key="22">
    <source>
        <dbReference type="Proteomes" id="UP000048507"/>
    </source>
</evidence>
<dbReference type="EMBL" id="LR216058">
    <property type="protein sequence ID" value="VFI32305.1"/>
    <property type="molecule type" value="Genomic_DNA"/>
</dbReference>
<evidence type="ECO:0000313" key="14">
    <source>
        <dbReference type="EMBL" id="VSC34003.1"/>
    </source>
</evidence>
<evidence type="ECO:0000313" key="18">
    <source>
        <dbReference type="EMBL" id="VTH32556.1"/>
    </source>
</evidence>
<evidence type="ECO:0000313" key="5">
    <source>
        <dbReference type="EMBL" id="CKI82152.1"/>
    </source>
</evidence>
<dbReference type="SMR" id="A0A0B7KM86"/>
<evidence type="ECO:0000313" key="28">
    <source>
        <dbReference type="Proteomes" id="UP000318940"/>
    </source>
</evidence>
<evidence type="ECO:0000313" key="17">
    <source>
        <dbReference type="EMBL" id="VTE36272.1"/>
    </source>
</evidence>
<dbReference type="Proteomes" id="UP000483094">
    <property type="component" value="Unassembled WGS sequence"/>
</dbReference>
<evidence type="ECO:0000313" key="31">
    <source>
        <dbReference type="Proteomes" id="UP000437160"/>
    </source>
</evidence>
<reference evidence="6 21" key="2">
    <citation type="submission" date="2015-03" db="EMBL/GenBank/DDBJ databases">
        <authorList>
            <person name="Murphy D."/>
        </authorList>
    </citation>
    <scope>NUCLEOTIDE SEQUENCE [LARGE SCALE GENOMIC DNA]</scope>
    <source>
        <strain evidence="6 21">SMRU1708</strain>
    </source>
</reference>
<evidence type="ECO:0000313" key="20">
    <source>
        <dbReference type="Proteomes" id="UP000045541"/>
    </source>
</evidence>
<organism evidence="5 20">
    <name type="scientific">Streptococcus pneumoniae</name>
    <dbReference type="NCBI Taxonomy" id="1313"/>
    <lineage>
        <taxon>Bacteria</taxon>
        <taxon>Bacillati</taxon>
        <taxon>Bacillota</taxon>
        <taxon>Bacilli</taxon>
        <taxon>Lactobacillales</taxon>
        <taxon>Streptococcaceae</taxon>
        <taxon>Streptococcus</taxon>
    </lineage>
</organism>
<dbReference type="Proteomes" id="UP000310997">
    <property type="component" value="Unassembled WGS sequence"/>
</dbReference>
<evidence type="ECO:0000313" key="8">
    <source>
        <dbReference type="EMBL" id="MTV75868.1"/>
    </source>
</evidence>
<dbReference type="EMBL" id="CMWB01000001">
    <property type="protein sequence ID" value="CKI82152.1"/>
    <property type="molecule type" value="Genomic_DNA"/>
</dbReference>
<dbReference type="EMBL" id="CABBMN010000018">
    <property type="protein sequence ID" value="VSC34003.1"/>
    <property type="molecule type" value="Genomic_DNA"/>
</dbReference>
<dbReference type="InterPro" id="IPR035093">
    <property type="entry name" value="RelE/ParE_toxin_dom_sf"/>
</dbReference>
<dbReference type="Proteomes" id="UP000042512">
    <property type="component" value="Unassembled WGS sequence"/>
</dbReference>
<sequence length="87" mass="10440">MNNLYKLVPTRRFIKQLKKLDRYTQKLITNYLQTNVLEDPRRHGKALVGNRVGQWRYRIGNYRVIVQIVDDELVVATLEVGHRRDIY</sequence>
<name>A0A0B7KM86_STREE</name>
<evidence type="ECO:0000313" key="27">
    <source>
        <dbReference type="Proteomes" id="UP000315060"/>
    </source>
</evidence>
<dbReference type="AlphaFoldDB" id="A0A0B7KM86"/>
<evidence type="ECO:0000313" key="30">
    <source>
        <dbReference type="Proteomes" id="UP000405447"/>
    </source>
</evidence>
<evidence type="ECO:0000313" key="26">
    <source>
        <dbReference type="Proteomes" id="UP000314170"/>
    </source>
</evidence>
<evidence type="ECO:0000313" key="10">
    <source>
        <dbReference type="EMBL" id="TVW29404.1"/>
    </source>
</evidence>
<dbReference type="Proteomes" id="UP000729182">
    <property type="component" value="Unassembled WGS sequence"/>
</dbReference>
<dbReference type="NCBIfam" id="TIGR02385">
    <property type="entry name" value="RelE_StbE"/>
    <property type="match status" value="1"/>
</dbReference>
<evidence type="ECO:0000313" key="13">
    <source>
        <dbReference type="EMBL" id="VKB50213.1"/>
    </source>
</evidence>
<accession>A0A0B7KM86</accession>
<dbReference type="SUPFAM" id="SSF143011">
    <property type="entry name" value="RelE-like"/>
    <property type="match status" value="1"/>
</dbReference>
<dbReference type="EMBL" id="CAANCB010000002">
    <property type="protein sequence ID" value="VKB50213.1"/>
    <property type="molecule type" value="Genomic_DNA"/>
</dbReference>
<dbReference type="EMBL" id="CABDLL010000002">
    <property type="protein sequence ID" value="VTE36272.1"/>
    <property type="molecule type" value="Genomic_DNA"/>
</dbReference>
<dbReference type="PANTHER" id="PTHR35601:SF1">
    <property type="entry name" value="TOXIN RELE"/>
    <property type="match status" value="1"/>
</dbReference>
<dbReference type="EMBL" id="CABCSJ010000001">
    <property type="protein sequence ID" value="VST60478.1"/>
    <property type="molecule type" value="Genomic_DNA"/>
</dbReference>
<dbReference type="Proteomes" id="UP000437160">
    <property type="component" value="Unassembled WGS sequence"/>
</dbReference>
<dbReference type="EMBL" id="CABBZR010000014">
    <property type="protein sequence ID" value="VSJ53957.1"/>
    <property type="molecule type" value="Genomic_DNA"/>
</dbReference>
<evidence type="ECO:0000313" key="32">
    <source>
        <dbReference type="Proteomes" id="UP000483094"/>
    </source>
</evidence>
<evidence type="ECO:0000313" key="12">
    <source>
        <dbReference type="EMBL" id="VFI32305.1"/>
    </source>
</evidence>
<dbReference type="EMBL" id="VMVH01000001">
    <property type="protein sequence ID" value="TVW29404.1"/>
    <property type="molecule type" value="Genomic_DNA"/>
</dbReference>
<evidence type="ECO:0000313" key="19">
    <source>
        <dbReference type="Proteomes" id="UP000042512"/>
    </source>
</evidence>
<proteinExistence type="inferred from homology"/>
<evidence type="ECO:0000313" key="9">
    <source>
        <dbReference type="EMBL" id="MTV97629.1"/>
    </source>
</evidence>
<dbReference type="EMBL" id="CABDQT010000018">
    <property type="protein sequence ID" value="VTH32556.1"/>
    <property type="molecule type" value="Genomic_DNA"/>
</dbReference>
<dbReference type="EMBL" id="VMYC01000105">
    <property type="protein sequence ID" value="TVX69751.1"/>
    <property type="molecule type" value="Genomic_DNA"/>
</dbReference>
<dbReference type="Proteomes" id="UP000315060">
    <property type="component" value="Unassembled WGS sequence"/>
</dbReference>
<dbReference type="EMBL" id="WNHN01000002">
    <property type="protein sequence ID" value="MTV75868.1"/>
    <property type="molecule type" value="Genomic_DNA"/>
</dbReference>
<evidence type="ECO:0000313" key="16">
    <source>
        <dbReference type="EMBL" id="VST60478.1"/>
    </source>
</evidence>
<evidence type="ECO:0000313" key="15">
    <source>
        <dbReference type="EMBL" id="VSJ53957.1"/>
    </source>
</evidence>
<dbReference type="Proteomes" id="UP000318940">
    <property type="component" value="Unassembled WGS sequence"/>
</dbReference>
<evidence type="ECO:0000313" key="29">
    <source>
        <dbReference type="Proteomes" id="UP000358702"/>
    </source>
</evidence>
<dbReference type="Proteomes" id="UP000048507">
    <property type="component" value="Unassembled WGS sequence"/>
</dbReference>
<dbReference type="InterPro" id="IPR007712">
    <property type="entry name" value="RelE/ParE_toxin"/>
</dbReference>
<dbReference type="Proteomes" id="UP000314107">
    <property type="component" value="Unassembled WGS sequence"/>
</dbReference>
<evidence type="ECO:0000313" key="11">
    <source>
        <dbReference type="EMBL" id="TVX69751.1"/>
    </source>
</evidence>
<evidence type="ECO:0000313" key="24">
    <source>
        <dbReference type="Proteomes" id="UP000311674"/>
    </source>
</evidence>
<evidence type="ECO:0000313" key="25">
    <source>
        <dbReference type="Proteomes" id="UP000314107"/>
    </source>
</evidence>
<reference evidence="23 24" key="3">
    <citation type="submission" date="2019-04" db="EMBL/GenBank/DDBJ databases">
        <authorList>
            <consortium name="Pathogen Informatics"/>
        </authorList>
    </citation>
    <scope>NUCLEOTIDE SEQUENCE [LARGE SCALE GENOMIC DNA]</scope>
    <source>
        <strain evidence="12">GPS_HK_21-sc-2296565</strain>
        <strain evidence="18 25">GPSC129</strain>
        <strain evidence="14 24">GPSC148</strain>
        <strain evidence="13 29">GPSC21</strain>
        <strain evidence="15 26">GPSC38</strain>
        <strain evidence="16 30">GPSC535</strain>
        <strain evidence="17 23">GPSC559</strain>
    </source>
</reference>
<evidence type="ECO:0000313" key="21">
    <source>
        <dbReference type="Proteomes" id="UP000046095"/>
    </source>
</evidence>
<comment type="similarity">
    <text evidence="1">Belongs to the RelE toxin family.</text>
</comment>
<dbReference type="EMBL" id="CFFA01000007">
    <property type="protein sequence ID" value="CEX63008.1"/>
    <property type="molecule type" value="Genomic_DNA"/>
</dbReference>
<gene>
    <name evidence="11" type="ORF">AZJ28_06650</name>
    <name evidence="10" type="ORF">AZK02_00025</name>
    <name evidence="3" type="ORF">ERS019209_00864</name>
    <name evidence="4" type="ORF">ERS020485_00276</name>
    <name evidence="6" type="ORF">ERS021218_00544</name>
    <name evidence="5" type="ORF">ERS096071_00079</name>
    <name evidence="8" type="ORF">GM535_00755</name>
    <name evidence="9" type="ORF">GM536_00560</name>
    <name evidence="7" type="ORF">GM540_05210</name>
    <name evidence="15" type="ORF">SAMEA104154639_01721</name>
    <name evidence="18" type="ORF">SAMEA3171064_01593</name>
    <name evidence="13" type="ORF">SAMEA3353631_00382</name>
    <name evidence="16" type="ORF">SAMEA3389245_00428</name>
    <name evidence="14" type="ORF">SAMEA3390019_02012</name>
    <name evidence="12" type="ORF">SAMEA3431391_01042</name>
    <name evidence="17" type="ORF">SAMEA4038883_00393</name>
</gene>
<evidence type="ECO:0000313" key="3">
    <source>
        <dbReference type="EMBL" id="CEX63008.1"/>
    </source>
</evidence>
<dbReference type="OrthoDB" id="9805098at2"/>
<dbReference type="Proteomes" id="UP000290138">
    <property type="component" value="Chromosome"/>
</dbReference>
<dbReference type="Proteomes" id="UP000405447">
    <property type="component" value="Unassembled WGS sequence"/>
</dbReference>
<evidence type="ECO:0000313" key="4">
    <source>
        <dbReference type="EMBL" id="CIY69154.1"/>
    </source>
</evidence>
<dbReference type="PANTHER" id="PTHR35601">
    <property type="entry name" value="TOXIN RELE"/>
    <property type="match status" value="1"/>
</dbReference>
<dbReference type="EMBL" id="WNIA01000002">
    <property type="protein sequence ID" value="MTV97629.1"/>
    <property type="molecule type" value="Genomic_DNA"/>
</dbReference>
<dbReference type="EMBL" id="CRVC01000004">
    <property type="protein sequence ID" value="COR40215.1"/>
    <property type="molecule type" value="Genomic_DNA"/>
</dbReference>
<evidence type="ECO:0000313" key="6">
    <source>
        <dbReference type="EMBL" id="COR40215.1"/>
    </source>
</evidence>
<dbReference type="Proteomes" id="UP000311674">
    <property type="component" value="Unassembled WGS sequence"/>
</dbReference>
<reference evidence="31 32" key="5">
    <citation type="submission" date="2019-11" db="EMBL/GenBank/DDBJ databases">
        <title>Growth characteristics of pneumococcus vary with the chemical composition of the capsule and with environmental conditions.</title>
        <authorList>
            <person name="Tothpal A."/>
            <person name="Desobry K."/>
            <person name="Joshi S."/>
            <person name="Wyllie A.L."/>
            <person name="Weinberger D.M."/>
        </authorList>
    </citation>
    <scope>NUCLEOTIDE SEQUENCE [LARGE SCALE GENOMIC DNA]</scope>
    <source>
        <strain evidence="8">Pnumococcus10A</strain>
        <strain evidence="31 32">pnumococcus19F</strain>
        <strain evidence="7">Pnumococcus19F</strain>
    </source>
</reference>
<dbReference type="EMBL" id="WNHQ01000370">
    <property type="protein sequence ID" value="MTV73400.1"/>
    <property type="molecule type" value="Genomic_DNA"/>
</dbReference>
<dbReference type="Proteomes" id="UP000046095">
    <property type="component" value="Unassembled WGS sequence"/>
</dbReference>
<dbReference type="Proteomes" id="UP000314170">
    <property type="component" value="Unassembled WGS sequence"/>
</dbReference>
<dbReference type="Proteomes" id="UP000045541">
    <property type="component" value="Unassembled WGS sequence"/>
</dbReference>
<dbReference type="Gene3D" id="3.30.2310.20">
    <property type="entry name" value="RelE-like"/>
    <property type="match status" value="1"/>
</dbReference>
<reference evidence="19 20" key="1">
    <citation type="submission" date="2015-03" db="EMBL/GenBank/DDBJ databases">
        <authorList>
            <consortium name="Pathogen Informatics"/>
            <person name="Murphy D."/>
        </authorList>
    </citation>
    <scope>NUCLEOTIDE SEQUENCE [LARGE SCALE GENOMIC DNA]</scope>
    <source>
        <strain evidence="5 20">0310</strain>
        <strain evidence="3">SMRU51</strain>
        <strain evidence="4 19">SMRU975</strain>
        <strain evidence="22">type strain: N</strain>
    </source>
</reference>
<dbReference type="RefSeq" id="WP_001061866.1">
    <property type="nucleotide sequence ID" value="NZ_FWRF01000237.1"/>
</dbReference>
<evidence type="ECO:0000313" key="23">
    <source>
        <dbReference type="Proteomes" id="UP000310997"/>
    </source>
</evidence>
<protein>
    <submittedName>
        <fullName evidence="5">Cytotoxic translational repressor of toxin-antitoxin stability system</fullName>
    </submittedName>
    <submittedName>
        <fullName evidence="10">Type II toxin-antitoxin system RelE/ParE family toxin</fullName>
    </submittedName>
    <submittedName>
        <fullName evidence="7">Type II toxin-antitoxin system mRNA interferase toxin, RelE/StbE family</fullName>
    </submittedName>
</protein>